<evidence type="ECO:0000313" key="1">
    <source>
        <dbReference type="EMBL" id="OGW97211.1"/>
    </source>
</evidence>
<sequence>MENRKTILIIDDQSALDGYMTFFDNWNYASIGISDPRVIEQIISDIKVDLLLIAIESTDYKNVDGYKDVGKKLKEKGISIPIVYSITKDNMRLYKNEPITIIEEPFFKNIKKFFETIYHSLNPQDDATAAYYKIYKEDVPNLKPQEKTNVIFARKNIELSQAVDEYFSKIYCPIPRERYSCKFFIDIGDACNFLRKNPEPCSIVVFDLGLPDISQHLPLIQMARTNTNIKLIPILNKDAQNSKDLSNENSFYMKNALSTPFQISELIEKISDLARNGPLST</sequence>
<name>A0A1G1KWE0_9BACT</name>
<comment type="caution">
    <text evidence="1">The sequence shown here is derived from an EMBL/GenBank/DDBJ whole genome shotgun (WGS) entry which is preliminary data.</text>
</comment>
<organism evidence="1 2">
    <name type="scientific">Candidatus Danuiimicrobium aquiferis</name>
    <dbReference type="NCBI Taxonomy" id="1801832"/>
    <lineage>
        <taxon>Bacteria</taxon>
        <taxon>Pseudomonadati</taxon>
        <taxon>Candidatus Omnitrophota</taxon>
        <taxon>Candidatus Danuiimicrobium</taxon>
    </lineage>
</organism>
<dbReference type="Proteomes" id="UP000178187">
    <property type="component" value="Unassembled WGS sequence"/>
</dbReference>
<dbReference type="AlphaFoldDB" id="A0A1G1KWE0"/>
<gene>
    <name evidence="1" type="ORF">A3G33_08530</name>
</gene>
<dbReference type="EMBL" id="MHFR01000043">
    <property type="protein sequence ID" value="OGW97211.1"/>
    <property type="molecule type" value="Genomic_DNA"/>
</dbReference>
<evidence type="ECO:0000313" key="2">
    <source>
        <dbReference type="Proteomes" id="UP000178187"/>
    </source>
</evidence>
<evidence type="ECO:0008006" key="3">
    <source>
        <dbReference type="Google" id="ProtNLM"/>
    </source>
</evidence>
<protein>
    <recommendedName>
        <fullName evidence="3">Response regulatory domain-containing protein</fullName>
    </recommendedName>
</protein>
<accession>A0A1G1KWE0</accession>
<proteinExistence type="predicted"/>
<reference evidence="1 2" key="1">
    <citation type="journal article" date="2016" name="Nat. Commun.">
        <title>Thousands of microbial genomes shed light on interconnected biogeochemical processes in an aquifer system.</title>
        <authorList>
            <person name="Anantharaman K."/>
            <person name="Brown C.T."/>
            <person name="Hug L.A."/>
            <person name="Sharon I."/>
            <person name="Castelle C.J."/>
            <person name="Probst A.J."/>
            <person name="Thomas B.C."/>
            <person name="Singh A."/>
            <person name="Wilkins M.J."/>
            <person name="Karaoz U."/>
            <person name="Brodie E.L."/>
            <person name="Williams K.H."/>
            <person name="Hubbard S.S."/>
            <person name="Banfield J.F."/>
        </authorList>
    </citation>
    <scope>NUCLEOTIDE SEQUENCE [LARGE SCALE GENOMIC DNA]</scope>
</reference>